<name>A0AAN9RYF1_PSOTE</name>
<evidence type="ECO:0000256" key="9">
    <source>
        <dbReference type="RuleBase" id="RU368033"/>
    </source>
</evidence>
<accession>A0AAN9RYF1</accession>
<evidence type="ECO:0000256" key="6">
    <source>
        <dbReference type="ARBA" id="ARBA00022989"/>
    </source>
</evidence>
<evidence type="ECO:0000256" key="4">
    <source>
        <dbReference type="ARBA" id="ARBA00022692"/>
    </source>
</evidence>
<keyword evidence="5 9" id="KW-0256">Endoplasmic reticulum</keyword>
<evidence type="ECO:0000313" key="11">
    <source>
        <dbReference type="Proteomes" id="UP001386955"/>
    </source>
</evidence>
<evidence type="ECO:0000256" key="1">
    <source>
        <dbReference type="ARBA" id="ARBA00004477"/>
    </source>
</evidence>
<dbReference type="Proteomes" id="UP001386955">
    <property type="component" value="Unassembled WGS sequence"/>
</dbReference>
<gene>
    <name evidence="10" type="ORF">VNO78_31581</name>
</gene>
<keyword evidence="11" id="KW-1185">Reference proteome</keyword>
<dbReference type="PANTHER" id="PTHR13085:SF0">
    <property type="entry name" value="SIGNAL PEPTIDASE COMPLEX SUBUNIT 2"/>
    <property type="match status" value="1"/>
</dbReference>
<evidence type="ECO:0000256" key="3">
    <source>
        <dbReference type="ARBA" id="ARBA00017057"/>
    </source>
</evidence>
<comment type="similarity">
    <text evidence="2 9">Belongs to the SPCS2 family.</text>
</comment>
<keyword evidence="6 9" id="KW-1133">Transmembrane helix</keyword>
<evidence type="ECO:0000256" key="2">
    <source>
        <dbReference type="ARBA" id="ARBA00007324"/>
    </source>
</evidence>
<evidence type="ECO:0000313" key="10">
    <source>
        <dbReference type="EMBL" id="KAK7385744.1"/>
    </source>
</evidence>
<sequence>MASKTPKKANLLDHHSIKHILDESVSEVVTARGYVEDVRLSNVRLLIGAIIIVIALFAQFYKKKFPENKDFLIACIALYPFPTLYFVCLVMVTRHLGKENAVSLHFLILQENADTCRHNCGRIELEFRNCSIESYGRSWLNVFGALYEKGNMIADVLSLTPLHICDLQWTVAADHIHQGEECHSVHLSSCKVHSFHELLQSLTSSVFLDSDRCSCNCCNRNGSGSGRPVARGSFTSTGLVVSSKLPRFSDMYTLTIASADPKSISANEPVHLTKSVTEWFTKDGNLVEGLFWKDVEALIVQYTKEPKKSKNEVVKRFGGRTLKLGNRGLIGREGFKQERSDGHHYHRWYPTLSFSKPNQREGGSAIALTWHRLTLVSGTNRKLTWVKDPTNQCAWI</sequence>
<feature type="transmembrane region" description="Helical" evidence="9">
    <location>
        <begin position="43"/>
        <end position="60"/>
    </location>
</feature>
<dbReference type="EMBL" id="JAYMYS010000008">
    <property type="protein sequence ID" value="KAK7385744.1"/>
    <property type="molecule type" value="Genomic_DNA"/>
</dbReference>
<dbReference type="GO" id="GO:0006465">
    <property type="term" value="P:signal peptide processing"/>
    <property type="evidence" value="ECO:0007669"/>
    <property type="project" value="UniProtKB-UniRule"/>
</dbReference>
<evidence type="ECO:0000256" key="8">
    <source>
        <dbReference type="ARBA" id="ARBA00045608"/>
    </source>
</evidence>
<evidence type="ECO:0000256" key="7">
    <source>
        <dbReference type="ARBA" id="ARBA00023136"/>
    </source>
</evidence>
<dbReference type="GO" id="GO:0045047">
    <property type="term" value="P:protein targeting to ER"/>
    <property type="evidence" value="ECO:0007669"/>
    <property type="project" value="TreeGrafter"/>
</dbReference>
<comment type="subcellular location">
    <subcellularLocation>
        <location evidence="1 9">Endoplasmic reticulum membrane</location>
        <topology evidence="1 9">Multi-pass membrane protein</topology>
    </subcellularLocation>
</comment>
<reference evidence="10 11" key="1">
    <citation type="submission" date="2024-01" db="EMBL/GenBank/DDBJ databases">
        <title>The genomes of 5 underutilized Papilionoideae crops provide insights into root nodulation and disease resistanc.</title>
        <authorList>
            <person name="Jiang F."/>
        </authorList>
    </citation>
    <scope>NUCLEOTIDE SEQUENCE [LARGE SCALE GENOMIC DNA]</scope>
    <source>
        <strain evidence="10">DUOXIRENSHENG_FW03</strain>
        <tissue evidence="10">Leaves</tissue>
    </source>
</reference>
<dbReference type="AlphaFoldDB" id="A0AAN9RYF1"/>
<comment type="function">
    <text evidence="8 9">Component of the signal peptidase complex (SPC) which catalyzes the cleavage of N-terminal signal sequences from nascent proteins as they are translocated into the lumen of the endoplasmic reticulum. Enhances the enzymatic activity of SPC and facilitates the interactions between different components of the translocation site.</text>
</comment>
<dbReference type="Pfam" id="PF06703">
    <property type="entry name" value="SPC25"/>
    <property type="match status" value="2"/>
</dbReference>
<dbReference type="PANTHER" id="PTHR13085">
    <property type="entry name" value="MICROSOMAL SIGNAL PEPTIDASE 25 KDA SUBUNIT"/>
    <property type="match status" value="1"/>
</dbReference>
<evidence type="ECO:0000256" key="5">
    <source>
        <dbReference type="ARBA" id="ARBA00022824"/>
    </source>
</evidence>
<dbReference type="InterPro" id="IPR009582">
    <property type="entry name" value="Spc2/SPCS2"/>
</dbReference>
<comment type="caution">
    <text evidence="10">The sequence shown here is derived from an EMBL/GenBank/DDBJ whole genome shotgun (WGS) entry which is preliminary data.</text>
</comment>
<dbReference type="GO" id="GO:0008233">
    <property type="term" value="F:peptidase activity"/>
    <property type="evidence" value="ECO:0007669"/>
    <property type="project" value="UniProtKB-UniRule"/>
</dbReference>
<protein>
    <recommendedName>
        <fullName evidence="3 9">Signal peptidase complex subunit 2</fullName>
    </recommendedName>
</protein>
<keyword evidence="7 9" id="KW-0472">Membrane</keyword>
<keyword evidence="4 9" id="KW-0812">Transmembrane</keyword>
<proteinExistence type="inferred from homology"/>
<feature type="transmembrane region" description="Helical" evidence="9">
    <location>
        <begin position="72"/>
        <end position="92"/>
    </location>
</feature>
<dbReference type="GO" id="GO:0005787">
    <property type="term" value="C:signal peptidase complex"/>
    <property type="evidence" value="ECO:0007669"/>
    <property type="project" value="UniProtKB-UniRule"/>
</dbReference>
<organism evidence="10 11">
    <name type="scientific">Psophocarpus tetragonolobus</name>
    <name type="common">Winged bean</name>
    <name type="synonym">Dolichos tetragonolobus</name>
    <dbReference type="NCBI Taxonomy" id="3891"/>
    <lineage>
        <taxon>Eukaryota</taxon>
        <taxon>Viridiplantae</taxon>
        <taxon>Streptophyta</taxon>
        <taxon>Embryophyta</taxon>
        <taxon>Tracheophyta</taxon>
        <taxon>Spermatophyta</taxon>
        <taxon>Magnoliopsida</taxon>
        <taxon>eudicotyledons</taxon>
        <taxon>Gunneridae</taxon>
        <taxon>Pentapetalae</taxon>
        <taxon>rosids</taxon>
        <taxon>fabids</taxon>
        <taxon>Fabales</taxon>
        <taxon>Fabaceae</taxon>
        <taxon>Papilionoideae</taxon>
        <taxon>50 kb inversion clade</taxon>
        <taxon>NPAAA clade</taxon>
        <taxon>indigoferoid/millettioid clade</taxon>
        <taxon>Phaseoleae</taxon>
        <taxon>Psophocarpus</taxon>
    </lineage>
</organism>